<evidence type="ECO:0000313" key="2">
    <source>
        <dbReference type="EMBL" id="PVY45091.1"/>
    </source>
</evidence>
<gene>
    <name evidence="2" type="ORF">C8D82_1033</name>
    <name evidence="1" type="ORF">HF882_02755</name>
</gene>
<dbReference type="Gene3D" id="3.20.20.150">
    <property type="entry name" value="Divalent-metal-dependent TIM barrel enzymes"/>
    <property type="match status" value="1"/>
</dbReference>
<organism evidence="2 3">
    <name type="scientific">Victivallis vadensis</name>
    <dbReference type="NCBI Taxonomy" id="172901"/>
    <lineage>
        <taxon>Bacteria</taxon>
        <taxon>Pseudomonadati</taxon>
        <taxon>Lentisphaerota</taxon>
        <taxon>Lentisphaeria</taxon>
        <taxon>Victivallales</taxon>
        <taxon>Victivallaceae</taxon>
        <taxon>Victivallis</taxon>
    </lineage>
</organism>
<sequence>MNANQKLRVEMTSTAFRGKTGLKNLEKCREAAENYGWEFGVQLHNSSEPGEIETLAAAGVPLSAHGPLNSPFNWNLAAESAEPTFEGIEANVKLFRKLKIKSCVFHGFYMTDRPVPAFGGGRSYDECMKTVFRPELAMGPRERLNGRYTLGAEFRRRRLRVRERLAELRRKYRSFLFCIENDFPAYGASNMLAADAALLDHPLCLDTGHLWMTARLFELDFHLEAAAFLKTGRVRMVHLHASKYTREGYPLEEWGDGHLPLDTPGEMDLPRFVGACREAGVDYYVLEVVKGSAADLRLLKRWLEG</sequence>
<dbReference type="SUPFAM" id="SSF51658">
    <property type="entry name" value="Xylose isomerase-like"/>
    <property type="match status" value="1"/>
</dbReference>
<name>A0A2U1B8W8_9BACT</name>
<dbReference type="RefSeq" id="WP_116882667.1">
    <property type="nucleotide sequence ID" value="NZ_CABMMC010000047.1"/>
</dbReference>
<proteinExistence type="predicted"/>
<dbReference type="AlphaFoldDB" id="A0A2U1B8W8"/>
<reference evidence="2 3" key="1">
    <citation type="submission" date="2018-04" db="EMBL/GenBank/DDBJ databases">
        <title>Genomic Encyclopedia of Type Strains, Phase IV (KMG-IV): sequencing the most valuable type-strain genomes for metagenomic binning, comparative biology and taxonomic classification.</title>
        <authorList>
            <person name="Goeker M."/>
        </authorList>
    </citation>
    <scope>NUCLEOTIDE SEQUENCE [LARGE SCALE GENOMIC DNA]</scope>
    <source>
        <strain evidence="2 3">DSM 14823</strain>
    </source>
</reference>
<keyword evidence="3" id="KW-1185">Reference proteome</keyword>
<evidence type="ECO:0000313" key="1">
    <source>
        <dbReference type="EMBL" id="NMD85497.1"/>
    </source>
</evidence>
<dbReference type="InterPro" id="IPR036237">
    <property type="entry name" value="Xyl_isomerase-like_sf"/>
</dbReference>
<dbReference type="Proteomes" id="UP000576225">
    <property type="component" value="Unassembled WGS sequence"/>
</dbReference>
<evidence type="ECO:0000313" key="3">
    <source>
        <dbReference type="Proteomes" id="UP000245959"/>
    </source>
</evidence>
<keyword evidence="2" id="KW-0413">Isomerase</keyword>
<comment type="caution">
    <text evidence="2">The sequence shown here is derived from an EMBL/GenBank/DDBJ whole genome shotgun (WGS) entry which is preliminary data.</text>
</comment>
<dbReference type="Proteomes" id="UP000245959">
    <property type="component" value="Unassembled WGS sequence"/>
</dbReference>
<dbReference type="EMBL" id="JABAEW010000003">
    <property type="protein sequence ID" value="NMD85497.1"/>
    <property type="molecule type" value="Genomic_DNA"/>
</dbReference>
<dbReference type="EMBL" id="QEKH01000003">
    <property type="protein sequence ID" value="PVY45091.1"/>
    <property type="molecule type" value="Genomic_DNA"/>
</dbReference>
<accession>A0A2U1B8W8</accession>
<dbReference type="GO" id="GO:0016853">
    <property type="term" value="F:isomerase activity"/>
    <property type="evidence" value="ECO:0007669"/>
    <property type="project" value="UniProtKB-KW"/>
</dbReference>
<reference evidence="1 4" key="2">
    <citation type="submission" date="2020-04" db="EMBL/GenBank/DDBJ databases">
        <authorList>
            <person name="Hitch T.C.A."/>
            <person name="Wylensek D."/>
            <person name="Clavel T."/>
        </authorList>
    </citation>
    <scope>NUCLEOTIDE SEQUENCE [LARGE SCALE GENOMIC DNA]</scope>
    <source>
        <strain evidence="1 4">COR2-253-APC-1A</strain>
    </source>
</reference>
<dbReference type="OrthoDB" id="249133at2"/>
<evidence type="ECO:0000313" key="4">
    <source>
        <dbReference type="Proteomes" id="UP000576225"/>
    </source>
</evidence>
<dbReference type="GeneID" id="78293995"/>
<protein>
    <submittedName>
        <fullName evidence="2">Sugar phosphate isomerase/epimerase</fullName>
    </submittedName>
</protein>